<feature type="signal peptide" evidence="2">
    <location>
        <begin position="1"/>
        <end position="19"/>
    </location>
</feature>
<protein>
    <recommendedName>
        <fullName evidence="5">Cohesin domain-containing protein</fullName>
    </recommendedName>
</protein>
<keyword evidence="1" id="KW-0812">Transmembrane</keyword>
<dbReference type="Proteomes" id="UP000000852">
    <property type="component" value="Chromosome"/>
</dbReference>
<dbReference type="eggNOG" id="ENOG503444X">
    <property type="taxonomic scope" value="Bacteria"/>
</dbReference>
<feature type="transmembrane region" description="Helical" evidence="1">
    <location>
        <begin position="193"/>
        <end position="210"/>
    </location>
</feature>
<evidence type="ECO:0000313" key="4">
    <source>
        <dbReference type="Proteomes" id="UP000000852"/>
    </source>
</evidence>
<keyword evidence="1" id="KW-0472">Membrane</keyword>
<dbReference type="EMBL" id="CP001681">
    <property type="protein sequence ID" value="ACU04212.1"/>
    <property type="molecule type" value="Genomic_DNA"/>
</dbReference>
<evidence type="ECO:0000256" key="1">
    <source>
        <dbReference type="SAM" id="Phobius"/>
    </source>
</evidence>
<dbReference type="KEGG" id="phe:Phep_2007"/>
<organism evidence="3 4">
    <name type="scientific">Pedobacter heparinus (strain ATCC 13125 / DSM 2366 / CIP 104194 / JCM 7457 / NBRC 12017 / NCIMB 9290 / NRRL B-14731 / HIM 762-3)</name>
    <dbReference type="NCBI Taxonomy" id="485917"/>
    <lineage>
        <taxon>Bacteria</taxon>
        <taxon>Pseudomonadati</taxon>
        <taxon>Bacteroidota</taxon>
        <taxon>Sphingobacteriia</taxon>
        <taxon>Sphingobacteriales</taxon>
        <taxon>Sphingobacteriaceae</taxon>
        <taxon>Pedobacter</taxon>
    </lineage>
</organism>
<keyword evidence="2" id="KW-0732">Signal</keyword>
<keyword evidence="1" id="KW-1133">Transmembrane helix</keyword>
<sequence>MKKNFCTILLLFSVLQLFAQNPQKQNLAGLATITFPQKPITLDTLGHSMTQFIDSVAIYSTVTRKLDADKLLQVNGSTLPEFYDNTINGFLDAAQGKLISKNPFEIDGLKGIEIEFIASSNPNLPDLRFARFILLDNTLITVNFMTLSENKLATQTARTQFLNSLTITADKTSLTQGVDHPAAYAIGSIIGKLAAWAIILGVIAGVVLLIRRITTKKKRTNKTEF</sequence>
<reference evidence="3 4" key="1">
    <citation type="journal article" date="2009" name="Stand. Genomic Sci.">
        <title>Complete genome sequence of Pedobacter heparinus type strain (HIM 762-3).</title>
        <authorList>
            <person name="Han C."/>
            <person name="Spring S."/>
            <person name="Lapidus A."/>
            <person name="Del Rio T.G."/>
            <person name="Tice H."/>
            <person name="Copeland A."/>
            <person name="Cheng J.F."/>
            <person name="Lucas S."/>
            <person name="Chen F."/>
            <person name="Nolan M."/>
            <person name="Bruce D."/>
            <person name="Goodwin L."/>
            <person name="Pitluck S."/>
            <person name="Ivanova N."/>
            <person name="Mavromatis K."/>
            <person name="Mikhailova N."/>
            <person name="Pati A."/>
            <person name="Chen A."/>
            <person name="Palaniappan K."/>
            <person name="Land M."/>
            <person name="Hauser L."/>
            <person name="Chang Y.J."/>
            <person name="Jeffries C.C."/>
            <person name="Saunders E."/>
            <person name="Chertkov O."/>
            <person name="Brettin T."/>
            <person name="Goker M."/>
            <person name="Rohde M."/>
            <person name="Bristow J."/>
            <person name="Eisen J.A."/>
            <person name="Markowitz V."/>
            <person name="Hugenholtz P."/>
            <person name="Kyrpides N.C."/>
            <person name="Klenk H.P."/>
            <person name="Detter J.C."/>
        </authorList>
    </citation>
    <scope>NUCLEOTIDE SEQUENCE [LARGE SCALE GENOMIC DNA]</scope>
    <source>
        <strain evidence="4">ATCC 13125 / DSM 2366 / CIP 104194 / JCM 7457 / NBRC 12017 / NCIMB 9290 / NRRL B-14731 / HIM 762-3</strain>
    </source>
</reference>
<gene>
    <name evidence="3" type="ordered locus">Phep_2007</name>
</gene>
<evidence type="ECO:0008006" key="5">
    <source>
        <dbReference type="Google" id="ProtNLM"/>
    </source>
</evidence>
<dbReference type="HOGENOM" id="CLU_1228941_0_0_10"/>
<dbReference type="AlphaFoldDB" id="C6XWR8"/>
<dbReference type="OrthoDB" id="771346at2"/>
<feature type="chain" id="PRO_5002973366" description="Cohesin domain-containing protein" evidence="2">
    <location>
        <begin position="20"/>
        <end position="225"/>
    </location>
</feature>
<keyword evidence="4" id="KW-1185">Reference proteome</keyword>
<evidence type="ECO:0000256" key="2">
    <source>
        <dbReference type="SAM" id="SignalP"/>
    </source>
</evidence>
<proteinExistence type="predicted"/>
<accession>C6XWR8</accession>
<dbReference type="RefSeq" id="WP_015807826.1">
    <property type="nucleotide sequence ID" value="NC_013061.1"/>
</dbReference>
<name>C6XWR8_PEDHD</name>
<evidence type="ECO:0000313" key="3">
    <source>
        <dbReference type="EMBL" id="ACU04212.1"/>
    </source>
</evidence>